<feature type="binding site" evidence="12">
    <location>
        <position position="254"/>
    </location>
    <ligand>
        <name>Zn(2+)</name>
        <dbReference type="ChEBI" id="CHEBI:29105"/>
    </ligand>
</feature>
<dbReference type="EC" id="6.1.1.16" evidence="12"/>
<feature type="binding site" evidence="12">
    <location>
        <position position="29"/>
    </location>
    <ligand>
        <name>Zn(2+)</name>
        <dbReference type="ChEBI" id="CHEBI:29105"/>
    </ligand>
</feature>
<feature type="binding site" evidence="12">
    <location>
        <position position="286"/>
    </location>
    <ligand>
        <name>ATP</name>
        <dbReference type="ChEBI" id="CHEBI:30616"/>
    </ligand>
</feature>
<feature type="binding site" evidence="12">
    <location>
        <position position="225"/>
    </location>
    <ligand>
        <name>Zn(2+)</name>
        <dbReference type="ChEBI" id="CHEBI:29105"/>
    </ligand>
</feature>
<dbReference type="InterPro" id="IPR024909">
    <property type="entry name" value="Cys-tRNA/MSH_ligase"/>
</dbReference>
<comment type="caution">
    <text evidence="15">The sequence shown here is derived from an EMBL/GenBank/DDBJ whole genome shotgun (WGS) entry which is preliminary data.</text>
</comment>
<dbReference type="Pfam" id="PF01406">
    <property type="entry name" value="tRNA-synt_1e"/>
    <property type="match status" value="1"/>
</dbReference>
<reference evidence="16" key="1">
    <citation type="journal article" date="2019" name="Int. J. Syst. Evol. Microbiol.">
        <title>The Global Catalogue of Microorganisms (GCM) 10K type strain sequencing project: providing services to taxonomists for standard genome sequencing and annotation.</title>
        <authorList>
            <consortium name="The Broad Institute Genomics Platform"/>
            <consortium name="The Broad Institute Genome Sequencing Center for Infectious Disease"/>
            <person name="Wu L."/>
            <person name="Ma J."/>
        </authorList>
    </citation>
    <scope>NUCLEOTIDE SEQUENCE [LARGE SCALE GENOMIC DNA]</scope>
    <source>
        <strain evidence="16">JCM 19635</strain>
    </source>
</reference>
<dbReference type="PANTHER" id="PTHR10890:SF3">
    <property type="entry name" value="CYSTEINE--TRNA LIGASE, CYTOPLASMIC"/>
    <property type="match status" value="1"/>
</dbReference>
<evidence type="ECO:0000256" key="1">
    <source>
        <dbReference type="ARBA" id="ARBA00004496"/>
    </source>
</evidence>
<dbReference type="Proteomes" id="UP001596513">
    <property type="component" value="Unassembled WGS sequence"/>
</dbReference>
<comment type="cofactor">
    <cofactor evidence="12">
        <name>Zn(2+)</name>
        <dbReference type="ChEBI" id="CHEBI:29105"/>
    </cofactor>
    <text evidence="12">Binds 1 zinc ion per subunit.</text>
</comment>
<comment type="similarity">
    <text evidence="2 12">Belongs to the class-I aminoacyl-tRNA synthetase family.</text>
</comment>
<dbReference type="SMART" id="SM00840">
    <property type="entry name" value="DALR_2"/>
    <property type="match status" value="1"/>
</dbReference>
<comment type="subunit">
    <text evidence="3 12">Monomer.</text>
</comment>
<dbReference type="CDD" id="cd00672">
    <property type="entry name" value="CysRS_core"/>
    <property type="match status" value="1"/>
</dbReference>
<keyword evidence="6 12" id="KW-0479">Metal-binding</keyword>
<evidence type="ECO:0000259" key="14">
    <source>
        <dbReference type="SMART" id="SM00840"/>
    </source>
</evidence>
<evidence type="ECO:0000256" key="13">
    <source>
        <dbReference type="SAM" id="MobiDB-lite"/>
    </source>
</evidence>
<evidence type="ECO:0000256" key="9">
    <source>
        <dbReference type="ARBA" id="ARBA00022840"/>
    </source>
</evidence>
<dbReference type="EMBL" id="JBHTEK010000001">
    <property type="protein sequence ID" value="MFC7666868.1"/>
    <property type="molecule type" value="Genomic_DNA"/>
</dbReference>
<gene>
    <name evidence="12 15" type="primary">cysS</name>
    <name evidence="15" type="ORF">ACFQT0_05130</name>
</gene>
<keyword evidence="5 12" id="KW-0436">Ligase</keyword>
<dbReference type="SUPFAM" id="SSF47323">
    <property type="entry name" value="Anticodon-binding domain of a subclass of class I aminoacyl-tRNA synthetases"/>
    <property type="match status" value="1"/>
</dbReference>
<dbReference type="InterPro" id="IPR015273">
    <property type="entry name" value="Cys-tRNA-synt_Ia_DALR"/>
</dbReference>
<comment type="catalytic activity">
    <reaction evidence="12">
        <text>tRNA(Cys) + L-cysteine + ATP = L-cysteinyl-tRNA(Cys) + AMP + diphosphate</text>
        <dbReference type="Rhea" id="RHEA:17773"/>
        <dbReference type="Rhea" id="RHEA-COMP:9661"/>
        <dbReference type="Rhea" id="RHEA-COMP:9679"/>
        <dbReference type="ChEBI" id="CHEBI:30616"/>
        <dbReference type="ChEBI" id="CHEBI:33019"/>
        <dbReference type="ChEBI" id="CHEBI:35235"/>
        <dbReference type="ChEBI" id="CHEBI:78442"/>
        <dbReference type="ChEBI" id="CHEBI:78517"/>
        <dbReference type="ChEBI" id="CHEBI:456215"/>
        <dbReference type="EC" id="6.1.1.16"/>
    </reaction>
</comment>
<keyword evidence="9 12" id="KW-0067">ATP-binding</keyword>
<dbReference type="RefSeq" id="WP_380200937.1">
    <property type="nucleotide sequence ID" value="NZ_JBHTEK010000001.1"/>
</dbReference>
<comment type="subcellular location">
    <subcellularLocation>
        <location evidence="1 12">Cytoplasm</location>
    </subcellularLocation>
</comment>
<name>A0ABW2U049_9BACT</name>
<keyword evidence="10 12" id="KW-0648">Protein biosynthesis</keyword>
<keyword evidence="16" id="KW-1185">Reference proteome</keyword>
<dbReference type="SUPFAM" id="SSF52374">
    <property type="entry name" value="Nucleotidylyl transferase"/>
    <property type="match status" value="1"/>
</dbReference>
<keyword evidence="4 12" id="KW-0963">Cytoplasm</keyword>
<evidence type="ECO:0000256" key="11">
    <source>
        <dbReference type="ARBA" id="ARBA00023146"/>
    </source>
</evidence>
<dbReference type="InterPro" id="IPR009080">
    <property type="entry name" value="tRNAsynth_Ia_anticodon-bd"/>
</dbReference>
<feature type="short sequence motif" description="'HIGH' region" evidence="12">
    <location>
        <begin position="31"/>
        <end position="41"/>
    </location>
</feature>
<dbReference type="GO" id="GO:0004817">
    <property type="term" value="F:cysteine-tRNA ligase activity"/>
    <property type="evidence" value="ECO:0007669"/>
    <property type="project" value="UniProtKB-EC"/>
</dbReference>
<feature type="short sequence motif" description="'KMSKS' region" evidence="12">
    <location>
        <begin position="283"/>
        <end position="287"/>
    </location>
</feature>
<dbReference type="NCBIfam" id="TIGR00435">
    <property type="entry name" value="cysS"/>
    <property type="match status" value="1"/>
</dbReference>
<evidence type="ECO:0000256" key="8">
    <source>
        <dbReference type="ARBA" id="ARBA00022833"/>
    </source>
</evidence>
<feature type="compositionally biased region" description="Polar residues" evidence="13">
    <location>
        <begin position="373"/>
        <end position="391"/>
    </location>
</feature>
<evidence type="ECO:0000256" key="10">
    <source>
        <dbReference type="ARBA" id="ARBA00022917"/>
    </source>
</evidence>
<accession>A0ABW2U049</accession>
<evidence type="ECO:0000313" key="15">
    <source>
        <dbReference type="EMBL" id="MFC7666868.1"/>
    </source>
</evidence>
<dbReference type="Gene3D" id="3.40.50.620">
    <property type="entry name" value="HUPs"/>
    <property type="match status" value="1"/>
</dbReference>
<protein>
    <recommendedName>
        <fullName evidence="12">Cysteine--tRNA ligase</fullName>
        <ecNumber evidence="12">6.1.1.16</ecNumber>
    </recommendedName>
    <alternativeName>
        <fullName evidence="12">Cysteinyl-tRNA synthetase</fullName>
        <shortName evidence="12">CysRS</shortName>
    </alternativeName>
</protein>
<dbReference type="HAMAP" id="MF_00041">
    <property type="entry name" value="Cys_tRNA_synth"/>
    <property type="match status" value="1"/>
</dbReference>
<evidence type="ECO:0000256" key="5">
    <source>
        <dbReference type="ARBA" id="ARBA00022598"/>
    </source>
</evidence>
<dbReference type="PRINTS" id="PR00983">
    <property type="entry name" value="TRNASYNTHCYS"/>
</dbReference>
<evidence type="ECO:0000256" key="6">
    <source>
        <dbReference type="ARBA" id="ARBA00022723"/>
    </source>
</evidence>
<evidence type="ECO:0000256" key="4">
    <source>
        <dbReference type="ARBA" id="ARBA00022490"/>
    </source>
</evidence>
<evidence type="ECO:0000256" key="3">
    <source>
        <dbReference type="ARBA" id="ARBA00011245"/>
    </source>
</evidence>
<dbReference type="InterPro" id="IPR032678">
    <property type="entry name" value="tRNA-synt_1_cat_dom"/>
</dbReference>
<evidence type="ECO:0000256" key="7">
    <source>
        <dbReference type="ARBA" id="ARBA00022741"/>
    </source>
</evidence>
<evidence type="ECO:0000256" key="2">
    <source>
        <dbReference type="ARBA" id="ARBA00005594"/>
    </source>
</evidence>
<feature type="region of interest" description="Disordered" evidence="13">
    <location>
        <begin position="372"/>
        <end position="393"/>
    </location>
</feature>
<keyword evidence="7 12" id="KW-0547">Nucleotide-binding</keyword>
<dbReference type="InterPro" id="IPR014729">
    <property type="entry name" value="Rossmann-like_a/b/a_fold"/>
</dbReference>
<feature type="binding site" evidence="12">
    <location>
        <position position="250"/>
    </location>
    <ligand>
        <name>Zn(2+)</name>
        <dbReference type="ChEBI" id="CHEBI:29105"/>
    </ligand>
</feature>
<proteinExistence type="inferred from homology"/>
<dbReference type="Gene3D" id="1.20.120.1910">
    <property type="entry name" value="Cysteine-tRNA ligase, C-terminal anti-codon recognition domain"/>
    <property type="match status" value="1"/>
</dbReference>
<sequence length="522" mass="57750">MPLSLYNTLTRKKEEFQPVHAPQVGVYLCGPTVYSEAHLGNARGPVVFDVLTRYLRHMGYQVRYVRNITDVGHLESDADTGEDKMAKAARAARIEPMQVAQHFANRYRQNMLALGCLPPDIEPQASGHITEQIGLIEEIIANGFGYEVNGSVYFDVPKYNEAHRYGKLSNRSIEDQLGGTRDTLAGQDEKRSPLDFALWKKAAPEHIMRWPSPWGEGFPGWHLECSAMSRKYLGDLSDIHGGGLDLMFPHHECEIAQCQASDTHTDESRVWMHNNMITVNGTKMSKSLGNFVLLGDMFKGPAGPLVQAYSPMVVRFFLLQAHYRSPVDVSDEALQAARKGYRKLMNGLRLLDKLVSGSSSFVSGSSLLVSGLTENQQPETSNQQRANSNQKPGDADLRKLLADLFTGLDDDLNTARSIASLFNLLRKFNTLATTPAALAEVSGPVLAEAVATYRTLVTDILGLQDEPRANAEQLLELTLSFYSEAKADKAYDKVDLIRAALKGQGIVIKDTKAGVEWAYSEE</sequence>
<dbReference type="Pfam" id="PF09190">
    <property type="entry name" value="DALR_2"/>
    <property type="match status" value="1"/>
</dbReference>
<dbReference type="PANTHER" id="PTHR10890">
    <property type="entry name" value="CYSTEINYL-TRNA SYNTHETASE"/>
    <property type="match status" value="1"/>
</dbReference>
<organism evidence="15 16">
    <name type="scientific">Hymenobacter humi</name>
    <dbReference type="NCBI Taxonomy" id="1411620"/>
    <lineage>
        <taxon>Bacteria</taxon>
        <taxon>Pseudomonadati</taxon>
        <taxon>Bacteroidota</taxon>
        <taxon>Cytophagia</taxon>
        <taxon>Cytophagales</taxon>
        <taxon>Hymenobacteraceae</taxon>
        <taxon>Hymenobacter</taxon>
    </lineage>
</organism>
<evidence type="ECO:0000256" key="12">
    <source>
        <dbReference type="HAMAP-Rule" id="MF_00041"/>
    </source>
</evidence>
<evidence type="ECO:0000313" key="16">
    <source>
        <dbReference type="Proteomes" id="UP001596513"/>
    </source>
</evidence>
<keyword evidence="8 12" id="KW-0862">Zinc</keyword>
<keyword evidence="11 12" id="KW-0030">Aminoacyl-tRNA synthetase</keyword>
<feature type="domain" description="Cysteinyl-tRNA synthetase class Ia DALR" evidence="14">
    <location>
        <begin position="403"/>
        <end position="475"/>
    </location>
</feature>
<dbReference type="InterPro" id="IPR015803">
    <property type="entry name" value="Cys-tRNA-ligase"/>
</dbReference>